<dbReference type="Proteomes" id="UP001330184">
    <property type="component" value="Chromosome"/>
</dbReference>
<evidence type="ECO:0000256" key="1">
    <source>
        <dbReference type="SAM" id="Phobius"/>
    </source>
</evidence>
<organism evidence="2 3">
    <name type="scientific">Flagellimonas marinaquae</name>
    <dbReference type="NCBI Taxonomy" id="254955"/>
    <lineage>
        <taxon>Bacteria</taxon>
        <taxon>Pseudomonadati</taxon>
        <taxon>Bacteroidota</taxon>
        <taxon>Flavobacteriia</taxon>
        <taxon>Flavobacteriales</taxon>
        <taxon>Flavobacteriaceae</taxon>
        <taxon>Flagellimonas</taxon>
    </lineage>
</organism>
<name>A0AA48KJU0_9FLAO</name>
<sequence>MKKDKKNSFNTPKGYFEDFNSRLMDKIKKEEAGHTESLIPKHDGFSVPEGYFDEISSSVASELNTKETKVIPLIANKKLYYTVAAVAAIFVLIFSLNQSSSAEPISFDDLASSDIEAYLENTDLEMTTYEIAEIIPLKDIELNNIFNEVLEDDAILDYLDENVDEIEHLYLDDLDYE</sequence>
<dbReference type="RefSeq" id="WP_293294922.1">
    <property type="nucleotide sequence ID" value="NZ_AP027268.1"/>
</dbReference>
<reference evidence="2 3" key="1">
    <citation type="submission" date="2023-01" db="EMBL/GenBank/DDBJ databases">
        <title>Complete genome sequence of Muricauda aquimarina strain IFOP_LL357.</title>
        <authorList>
            <person name="Gajardo G."/>
            <person name="Ueki S."/>
            <person name="Maruyama F."/>
        </authorList>
    </citation>
    <scope>NUCLEOTIDE SEQUENCE [LARGE SCALE GENOMIC DNA]</scope>
    <source>
        <strain evidence="2 3">IFOP_LL357</strain>
    </source>
</reference>
<protein>
    <submittedName>
        <fullName evidence="2">Uncharacterized protein</fullName>
    </submittedName>
</protein>
<keyword evidence="3" id="KW-1185">Reference proteome</keyword>
<keyword evidence="1" id="KW-0472">Membrane</keyword>
<dbReference type="EMBL" id="AP027268">
    <property type="protein sequence ID" value="BDW91232.1"/>
    <property type="molecule type" value="Genomic_DNA"/>
</dbReference>
<proteinExistence type="predicted"/>
<evidence type="ECO:0000313" key="3">
    <source>
        <dbReference type="Proteomes" id="UP001330184"/>
    </source>
</evidence>
<feature type="transmembrane region" description="Helical" evidence="1">
    <location>
        <begin position="79"/>
        <end position="96"/>
    </location>
</feature>
<dbReference type="AlphaFoldDB" id="A0AA48KJU0"/>
<gene>
    <name evidence="2" type="ORF">MACH07_00640</name>
</gene>
<evidence type="ECO:0000313" key="2">
    <source>
        <dbReference type="EMBL" id="BDW91232.1"/>
    </source>
</evidence>
<keyword evidence="1" id="KW-1133">Transmembrane helix</keyword>
<keyword evidence="1" id="KW-0812">Transmembrane</keyword>
<accession>A0AA48KJU0</accession>